<dbReference type="Proteomes" id="UP000295668">
    <property type="component" value="Unassembled WGS sequence"/>
</dbReference>
<name>A0A4R5MLE6_9SPHI</name>
<keyword evidence="2" id="KW-1185">Reference proteome</keyword>
<dbReference type="RefSeq" id="WP_133262306.1">
    <property type="nucleotide sequence ID" value="NZ_SJCY01000004.1"/>
</dbReference>
<dbReference type="EMBL" id="SJCY01000004">
    <property type="protein sequence ID" value="TDG36577.1"/>
    <property type="molecule type" value="Genomic_DNA"/>
</dbReference>
<protein>
    <submittedName>
        <fullName evidence="1">Uncharacterized protein</fullName>
    </submittedName>
</protein>
<comment type="caution">
    <text evidence="1">The sequence shown here is derived from an EMBL/GenBank/DDBJ whole genome shotgun (WGS) entry which is preliminary data.</text>
</comment>
<dbReference type="OrthoDB" id="707775at2"/>
<sequence length="159" mass="17805">MKILITGANSAKALKLLKAFPNHFVLLADYGEVPGISTANYAFQSLGILNKESIAHILLNFCITNSIDSVIPMHEFEVEPMAKSSVLFNEYGIHVLLPSDNQLFKYISNEKNTYQNFAVFVHGECVFASGNEIFIKREEELNGVFGYNTADDDFKLFTL</sequence>
<reference evidence="1 2" key="1">
    <citation type="submission" date="2019-02" db="EMBL/GenBank/DDBJ databases">
        <title>Pedobacter sp. nov., a novel speices isolated from soil of pinguins habitat in Antarcitica.</title>
        <authorList>
            <person name="He R.-H."/>
        </authorList>
    </citation>
    <scope>NUCLEOTIDE SEQUENCE [LARGE SCALE GENOMIC DNA]</scope>
    <source>
        <strain evidence="1 2">E01020</strain>
    </source>
</reference>
<dbReference type="AlphaFoldDB" id="A0A4R5MLE6"/>
<evidence type="ECO:0000313" key="2">
    <source>
        <dbReference type="Proteomes" id="UP000295668"/>
    </source>
</evidence>
<dbReference type="Gene3D" id="3.40.50.20">
    <property type="match status" value="1"/>
</dbReference>
<evidence type="ECO:0000313" key="1">
    <source>
        <dbReference type="EMBL" id="TDG36577.1"/>
    </source>
</evidence>
<organism evidence="1 2">
    <name type="scientific">Pedobacter changchengzhani</name>
    <dbReference type="NCBI Taxonomy" id="2529274"/>
    <lineage>
        <taxon>Bacteria</taxon>
        <taxon>Pseudomonadati</taxon>
        <taxon>Bacteroidota</taxon>
        <taxon>Sphingobacteriia</taxon>
        <taxon>Sphingobacteriales</taxon>
        <taxon>Sphingobacteriaceae</taxon>
        <taxon>Pedobacter</taxon>
    </lineage>
</organism>
<proteinExistence type="predicted"/>
<accession>A0A4R5MLE6</accession>
<gene>
    <name evidence="1" type="ORF">EZJ43_08670</name>
</gene>